<gene>
    <name evidence="5" type="ORF">CFX1CAM_2215</name>
</gene>
<reference evidence="6" key="1">
    <citation type="submission" date="2017-05" db="EMBL/GenBank/DDBJ databases">
        <authorList>
            <person name="Kirkegaard R."/>
            <person name="Mcilroy J S."/>
        </authorList>
    </citation>
    <scope>NUCLEOTIDE SEQUENCE [LARGE SCALE GENOMIC DNA]</scope>
</reference>
<dbReference type="GO" id="GO:0008168">
    <property type="term" value="F:methyltransferase activity"/>
    <property type="evidence" value="ECO:0007669"/>
    <property type="project" value="UniProtKB-KW"/>
</dbReference>
<keyword evidence="6" id="KW-1185">Reference proteome</keyword>
<dbReference type="EMBL" id="LT859958">
    <property type="protein sequence ID" value="SMX55280.1"/>
    <property type="molecule type" value="Genomic_DNA"/>
</dbReference>
<proteinExistence type="predicted"/>
<keyword evidence="1" id="KW-0489">Methyltransferase</keyword>
<evidence type="ECO:0000313" key="6">
    <source>
        <dbReference type="Proteomes" id="UP000195514"/>
    </source>
</evidence>
<accession>A0A1Y6KB88</accession>
<evidence type="ECO:0000256" key="3">
    <source>
        <dbReference type="ARBA" id="ARBA00022691"/>
    </source>
</evidence>
<protein>
    <recommendedName>
        <fullName evidence="4">Methyltransferase domain-containing protein</fullName>
    </recommendedName>
</protein>
<dbReference type="AlphaFoldDB" id="A0A1Y6KB88"/>
<dbReference type="Pfam" id="PF13649">
    <property type="entry name" value="Methyltransf_25"/>
    <property type="match status" value="1"/>
</dbReference>
<organism evidence="5 6">
    <name type="scientific">Candidatus Brevifilum fermentans</name>
    <dbReference type="NCBI Taxonomy" id="1986204"/>
    <lineage>
        <taxon>Bacteria</taxon>
        <taxon>Bacillati</taxon>
        <taxon>Chloroflexota</taxon>
        <taxon>Anaerolineae</taxon>
        <taxon>Anaerolineales</taxon>
        <taxon>Anaerolineaceae</taxon>
        <taxon>Candidatus Brevifilum</taxon>
    </lineage>
</organism>
<dbReference type="Proteomes" id="UP000195514">
    <property type="component" value="Chromosome I"/>
</dbReference>
<dbReference type="PANTHER" id="PTHR43464">
    <property type="entry name" value="METHYLTRANSFERASE"/>
    <property type="match status" value="1"/>
</dbReference>
<evidence type="ECO:0000259" key="4">
    <source>
        <dbReference type="Pfam" id="PF13649"/>
    </source>
</evidence>
<name>A0A1Y6KB88_9CHLR</name>
<evidence type="ECO:0000256" key="1">
    <source>
        <dbReference type="ARBA" id="ARBA00022603"/>
    </source>
</evidence>
<dbReference type="InterPro" id="IPR029063">
    <property type="entry name" value="SAM-dependent_MTases_sf"/>
</dbReference>
<dbReference type="SUPFAM" id="SSF53335">
    <property type="entry name" value="S-adenosyl-L-methionine-dependent methyltransferases"/>
    <property type="match status" value="1"/>
</dbReference>
<dbReference type="PANTHER" id="PTHR43464:SF19">
    <property type="entry name" value="UBIQUINONE BIOSYNTHESIS O-METHYLTRANSFERASE, MITOCHONDRIAL"/>
    <property type="match status" value="1"/>
</dbReference>
<dbReference type="Gene3D" id="3.40.50.150">
    <property type="entry name" value="Vaccinia Virus protein VP39"/>
    <property type="match status" value="1"/>
</dbReference>
<evidence type="ECO:0000256" key="2">
    <source>
        <dbReference type="ARBA" id="ARBA00022679"/>
    </source>
</evidence>
<dbReference type="CDD" id="cd02440">
    <property type="entry name" value="AdoMet_MTases"/>
    <property type="match status" value="1"/>
</dbReference>
<dbReference type="InterPro" id="IPR041698">
    <property type="entry name" value="Methyltransf_25"/>
</dbReference>
<keyword evidence="2" id="KW-0808">Transferase</keyword>
<evidence type="ECO:0000313" key="5">
    <source>
        <dbReference type="EMBL" id="SMX55280.1"/>
    </source>
</evidence>
<dbReference type="KEGG" id="abat:CFX1CAM_2215"/>
<sequence>MSTLQGSALNKINRRFRYNLCYFGRPPWDTGISPPELIEYLQNTTPGKALDVGCGTGTNLLTMASYGWDVVGFDLAWISVLKARIKLLKAGVKGRVLYGDVSAALQPGTDFDLILDIGCYHGLSPQERANYRRNLARWLKPGGNYLLYAHLKTASTALYGLSEADFDGFSEFLNCHWRVDSPERRPDGGGGNPASWTLFERRESTTRGC</sequence>
<feature type="domain" description="Methyltransferase" evidence="4">
    <location>
        <begin position="50"/>
        <end position="143"/>
    </location>
</feature>
<keyword evidence="3" id="KW-0949">S-adenosyl-L-methionine</keyword>
<dbReference type="GO" id="GO:0032259">
    <property type="term" value="P:methylation"/>
    <property type="evidence" value="ECO:0007669"/>
    <property type="project" value="UniProtKB-KW"/>
</dbReference>